<dbReference type="GO" id="GO:0006353">
    <property type="term" value="P:DNA-templated transcription termination"/>
    <property type="evidence" value="ECO:0007669"/>
    <property type="project" value="InterPro"/>
</dbReference>
<organism evidence="5 6">
    <name type="scientific">Monoraphidium neglectum</name>
    <dbReference type="NCBI Taxonomy" id="145388"/>
    <lineage>
        <taxon>Eukaryota</taxon>
        <taxon>Viridiplantae</taxon>
        <taxon>Chlorophyta</taxon>
        <taxon>core chlorophytes</taxon>
        <taxon>Chlorophyceae</taxon>
        <taxon>CS clade</taxon>
        <taxon>Sphaeropleales</taxon>
        <taxon>Selenastraceae</taxon>
        <taxon>Monoraphidium</taxon>
    </lineage>
</organism>
<feature type="domain" description="SAP" evidence="4">
    <location>
        <begin position="7"/>
        <end position="41"/>
    </location>
</feature>
<keyword evidence="1" id="KW-0597">Phosphoprotein</keyword>
<proteinExistence type="inferred from homology"/>
<dbReference type="PANTHER" id="PTHR46551">
    <property type="entry name" value="SAP DOMAIN-CONTAINING RIBONUCLEOPROTEIN"/>
    <property type="match status" value="1"/>
</dbReference>
<sequence>MATREELEAKKVPELKEECQQLGLPVTGKKAELIDRILAAQGSSAAEADAAEPAEAAAAPANGSAHSSGKHQRIEFNLAAAEPAVAPAAAAAPSSKIIKLGGEDEAPKAVAAEAPEAPAPHGDIESVAVLSAEERKRLRGEKFGLSEDDKKKKRAARFGLPDAEADDEKKKQRRERFGITTKDDEKAALVAKKAELLDPTKLKARAERFGVAKGSALASAEDEAKKKARAERFKAAQ</sequence>
<evidence type="ECO:0000256" key="1">
    <source>
        <dbReference type="ARBA" id="ARBA00022553"/>
    </source>
</evidence>
<dbReference type="AlphaFoldDB" id="A0A0D2JU86"/>
<accession>A0A0D2JU86</accession>
<keyword evidence="6" id="KW-1185">Reference proteome</keyword>
<dbReference type="Proteomes" id="UP000054498">
    <property type="component" value="Unassembled WGS sequence"/>
</dbReference>
<name>A0A0D2JU86_9CHLO</name>
<dbReference type="SMART" id="SM00513">
    <property type="entry name" value="SAP"/>
    <property type="match status" value="1"/>
</dbReference>
<dbReference type="GO" id="GO:0005634">
    <property type="term" value="C:nucleus"/>
    <property type="evidence" value="ECO:0007669"/>
    <property type="project" value="TreeGrafter"/>
</dbReference>
<dbReference type="InterPro" id="IPR052240">
    <property type="entry name" value="SAP_domain_ribonucleoprotein"/>
</dbReference>
<dbReference type="InterPro" id="IPR003034">
    <property type="entry name" value="SAP_dom"/>
</dbReference>
<evidence type="ECO:0000313" key="6">
    <source>
        <dbReference type="Proteomes" id="UP000054498"/>
    </source>
</evidence>
<feature type="region of interest" description="Disordered" evidence="3">
    <location>
        <begin position="105"/>
        <end position="179"/>
    </location>
</feature>
<evidence type="ECO:0000256" key="3">
    <source>
        <dbReference type="SAM" id="MobiDB-lite"/>
    </source>
</evidence>
<comment type="similarity">
    <text evidence="2">Belongs to the SAP domain-containing ribonucleoprotein family.</text>
</comment>
<dbReference type="Pfam" id="PF02037">
    <property type="entry name" value="SAP"/>
    <property type="match status" value="1"/>
</dbReference>
<gene>
    <name evidence="5" type="ORF">MNEG_5497</name>
</gene>
<feature type="region of interest" description="Disordered" evidence="3">
    <location>
        <begin position="42"/>
        <end position="71"/>
    </location>
</feature>
<dbReference type="STRING" id="145388.A0A0D2JU86"/>
<dbReference type="EMBL" id="KK101043">
    <property type="protein sequence ID" value="KIZ02463.1"/>
    <property type="molecule type" value="Genomic_DNA"/>
</dbReference>
<dbReference type="SUPFAM" id="SSF68906">
    <property type="entry name" value="SAP domain"/>
    <property type="match status" value="1"/>
</dbReference>
<dbReference type="InterPro" id="IPR011112">
    <property type="entry name" value="Rho-like_N"/>
</dbReference>
<feature type="compositionally biased region" description="Basic and acidic residues" evidence="3">
    <location>
        <begin position="167"/>
        <end position="179"/>
    </location>
</feature>
<dbReference type="InterPro" id="IPR036361">
    <property type="entry name" value="SAP_dom_sf"/>
</dbReference>
<evidence type="ECO:0000313" key="5">
    <source>
        <dbReference type="EMBL" id="KIZ02463.1"/>
    </source>
</evidence>
<dbReference type="Gene3D" id="1.10.720.30">
    <property type="entry name" value="SAP domain"/>
    <property type="match status" value="1"/>
</dbReference>
<evidence type="ECO:0000259" key="4">
    <source>
        <dbReference type="PROSITE" id="PS50800"/>
    </source>
</evidence>
<feature type="compositionally biased region" description="Low complexity" evidence="3">
    <location>
        <begin position="42"/>
        <end position="67"/>
    </location>
</feature>
<dbReference type="SMART" id="SM00959">
    <property type="entry name" value="Rho_N"/>
    <property type="match status" value="1"/>
</dbReference>
<dbReference type="RefSeq" id="XP_013901482.1">
    <property type="nucleotide sequence ID" value="XM_014046028.1"/>
</dbReference>
<feature type="compositionally biased region" description="Basic and acidic residues" evidence="3">
    <location>
        <begin position="132"/>
        <end position="150"/>
    </location>
</feature>
<dbReference type="OrthoDB" id="5837849at2759"/>
<protein>
    <recommendedName>
        <fullName evidence="4">SAP domain-containing protein</fullName>
    </recommendedName>
</protein>
<evidence type="ECO:0000256" key="2">
    <source>
        <dbReference type="ARBA" id="ARBA00046328"/>
    </source>
</evidence>
<dbReference type="KEGG" id="mng:MNEG_5497"/>
<dbReference type="GeneID" id="25738374"/>
<dbReference type="PROSITE" id="PS50800">
    <property type="entry name" value="SAP"/>
    <property type="match status" value="1"/>
</dbReference>
<dbReference type="PANTHER" id="PTHR46551:SF1">
    <property type="entry name" value="SAP DOMAIN-CONTAINING RIBONUCLEOPROTEIN"/>
    <property type="match status" value="1"/>
</dbReference>
<reference evidence="5 6" key="1">
    <citation type="journal article" date="2013" name="BMC Genomics">
        <title>Reconstruction of the lipid metabolism for the microalga Monoraphidium neglectum from its genome sequence reveals characteristics suitable for biofuel production.</title>
        <authorList>
            <person name="Bogen C."/>
            <person name="Al-Dilaimi A."/>
            <person name="Albersmeier A."/>
            <person name="Wichmann J."/>
            <person name="Grundmann M."/>
            <person name="Rupp O."/>
            <person name="Lauersen K.J."/>
            <person name="Blifernez-Klassen O."/>
            <person name="Kalinowski J."/>
            <person name="Goesmann A."/>
            <person name="Mussgnug J.H."/>
            <person name="Kruse O."/>
        </authorList>
    </citation>
    <scope>NUCLEOTIDE SEQUENCE [LARGE SCALE GENOMIC DNA]</scope>
    <source>
        <strain evidence="5 6">SAG 48.87</strain>
    </source>
</reference>
<dbReference type="GO" id="GO:0016973">
    <property type="term" value="P:poly(A)+ mRNA export from nucleus"/>
    <property type="evidence" value="ECO:0007669"/>
    <property type="project" value="TreeGrafter"/>
</dbReference>
<feature type="compositionally biased region" description="Low complexity" evidence="3">
    <location>
        <begin position="108"/>
        <end position="120"/>
    </location>
</feature>